<dbReference type="PROSITE" id="PS51163">
    <property type="entry name" value="YRDC"/>
    <property type="match status" value="1"/>
</dbReference>
<evidence type="ECO:0000259" key="12">
    <source>
        <dbReference type="PROSITE" id="PS51163"/>
    </source>
</evidence>
<dbReference type="Gene3D" id="3.90.870.10">
    <property type="entry name" value="DHBP synthase"/>
    <property type="match status" value="1"/>
</dbReference>
<evidence type="ECO:0000256" key="1">
    <source>
        <dbReference type="ARBA" id="ARBA00004496"/>
    </source>
</evidence>
<dbReference type="InterPro" id="IPR050156">
    <property type="entry name" value="TC-AMP_synthase_SUA5"/>
</dbReference>
<dbReference type="Proteomes" id="UP000572212">
    <property type="component" value="Unassembled WGS sequence"/>
</dbReference>
<evidence type="ECO:0000256" key="8">
    <source>
        <dbReference type="ARBA" id="ARBA00022741"/>
    </source>
</evidence>
<keyword evidence="9" id="KW-0067">ATP-binding</keyword>
<feature type="domain" description="YrdC-like" evidence="12">
    <location>
        <begin position="14"/>
        <end position="202"/>
    </location>
</feature>
<accession>A0A841RRP6</accession>
<protein>
    <recommendedName>
        <fullName evidence="10">L-threonylcarbamoyladenylate synthase</fullName>
        <ecNumber evidence="3">2.7.7.87</ecNumber>
    </recommendedName>
    <alternativeName>
        <fullName evidence="10">L-threonylcarbamoyladenylate synthase</fullName>
    </alternativeName>
</protein>
<dbReference type="GO" id="GO:0008033">
    <property type="term" value="P:tRNA processing"/>
    <property type="evidence" value="ECO:0007669"/>
    <property type="project" value="UniProtKB-KW"/>
</dbReference>
<dbReference type="GO" id="GO:0006450">
    <property type="term" value="P:regulation of translational fidelity"/>
    <property type="evidence" value="ECO:0007669"/>
    <property type="project" value="TreeGrafter"/>
</dbReference>
<evidence type="ECO:0000313" key="13">
    <source>
        <dbReference type="EMBL" id="MBB6514016.1"/>
    </source>
</evidence>
<keyword evidence="6" id="KW-0819">tRNA processing</keyword>
<keyword evidence="8" id="KW-0547">Nucleotide-binding</keyword>
<dbReference type="RefSeq" id="WP_184250245.1">
    <property type="nucleotide sequence ID" value="NZ_BAAACU010000017.1"/>
</dbReference>
<dbReference type="Pfam" id="PF01300">
    <property type="entry name" value="Sua5_yciO_yrdC"/>
    <property type="match status" value="1"/>
</dbReference>
<dbReference type="GO" id="GO:0061710">
    <property type="term" value="F:L-threonylcarbamoyladenylate synthase"/>
    <property type="evidence" value="ECO:0007669"/>
    <property type="project" value="UniProtKB-EC"/>
</dbReference>
<name>A0A841RRP6_9BACI</name>
<dbReference type="AlphaFoldDB" id="A0A841RRP6"/>
<evidence type="ECO:0000256" key="11">
    <source>
        <dbReference type="ARBA" id="ARBA00048366"/>
    </source>
</evidence>
<keyword evidence="4" id="KW-0963">Cytoplasm</keyword>
<dbReference type="EC" id="2.7.7.87" evidence="3"/>
<gene>
    <name evidence="13" type="ORF">GGQ92_002837</name>
</gene>
<dbReference type="GO" id="GO:0005737">
    <property type="term" value="C:cytoplasm"/>
    <property type="evidence" value="ECO:0007669"/>
    <property type="project" value="UniProtKB-SubCell"/>
</dbReference>
<evidence type="ECO:0000313" key="14">
    <source>
        <dbReference type="Proteomes" id="UP000572212"/>
    </source>
</evidence>
<evidence type="ECO:0000256" key="9">
    <source>
        <dbReference type="ARBA" id="ARBA00022840"/>
    </source>
</evidence>
<evidence type="ECO:0000256" key="4">
    <source>
        <dbReference type="ARBA" id="ARBA00022490"/>
    </source>
</evidence>
<evidence type="ECO:0000256" key="2">
    <source>
        <dbReference type="ARBA" id="ARBA00007663"/>
    </source>
</evidence>
<evidence type="ECO:0000256" key="7">
    <source>
        <dbReference type="ARBA" id="ARBA00022695"/>
    </source>
</evidence>
<proteinExistence type="inferred from homology"/>
<evidence type="ECO:0000256" key="5">
    <source>
        <dbReference type="ARBA" id="ARBA00022679"/>
    </source>
</evidence>
<comment type="subcellular location">
    <subcellularLocation>
        <location evidence="1">Cytoplasm</location>
    </subcellularLocation>
</comment>
<dbReference type="InterPro" id="IPR017945">
    <property type="entry name" value="DHBP_synth_RibB-like_a/b_dom"/>
</dbReference>
<dbReference type="EMBL" id="JACHON010000020">
    <property type="protein sequence ID" value="MBB6514016.1"/>
    <property type="molecule type" value="Genomic_DNA"/>
</dbReference>
<dbReference type="GO" id="GO:0005524">
    <property type="term" value="F:ATP binding"/>
    <property type="evidence" value="ECO:0007669"/>
    <property type="project" value="UniProtKB-KW"/>
</dbReference>
<organism evidence="13 14">
    <name type="scientific">Gracilibacillus halotolerans</name>
    <dbReference type="NCBI Taxonomy" id="74386"/>
    <lineage>
        <taxon>Bacteria</taxon>
        <taxon>Bacillati</taxon>
        <taxon>Bacillota</taxon>
        <taxon>Bacilli</taxon>
        <taxon>Bacillales</taxon>
        <taxon>Bacillaceae</taxon>
        <taxon>Gracilibacillus</taxon>
    </lineage>
</organism>
<keyword evidence="7 13" id="KW-0548">Nucleotidyltransferase</keyword>
<keyword evidence="5 13" id="KW-0808">Transferase</keyword>
<evidence type="ECO:0000256" key="3">
    <source>
        <dbReference type="ARBA" id="ARBA00012584"/>
    </source>
</evidence>
<comment type="caution">
    <text evidence="13">The sequence shown here is derived from an EMBL/GenBank/DDBJ whole genome shotgun (WGS) entry which is preliminary data.</text>
</comment>
<sequence length="221" mass="24390">MNTNFKNKVLRPTKDNFKLAAKCIEDGGVIVAPSDTNLALTLNPWNTKAIERAFSIKNRPANSPLTLFFTNPNDWKKYASSENEKLVQLLVDKFWPGPLNFILKKKNTVPERMVCGGDTIAMSCLSNPVWRELMEELSIPVTMTSANLSGQAEGILVDLHVALQQVGEHVDYILQGEAQGTTKSSTIIDLTGTPQITRLGDISAEQIQEVIDILPEVTPVK</sequence>
<evidence type="ECO:0000256" key="10">
    <source>
        <dbReference type="ARBA" id="ARBA00029774"/>
    </source>
</evidence>
<comment type="catalytic activity">
    <reaction evidence="11">
        <text>L-threonine + hydrogencarbonate + ATP = L-threonylcarbamoyladenylate + diphosphate + H2O</text>
        <dbReference type="Rhea" id="RHEA:36407"/>
        <dbReference type="ChEBI" id="CHEBI:15377"/>
        <dbReference type="ChEBI" id="CHEBI:17544"/>
        <dbReference type="ChEBI" id="CHEBI:30616"/>
        <dbReference type="ChEBI" id="CHEBI:33019"/>
        <dbReference type="ChEBI" id="CHEBI:57926"/>
        <dbReference type="ChEBI" id="CHEBI:73682"/>
        <dbReference type="EC" id="2.7.7.87"/>
    </reaction>
</comment>
<dbReference type="PANTHER" id="PTHR17490:SF16">
    <property type="entry name" value="THREONYLCARBAMOYL-AMP SYNTHASE"/>
    <property type="match status" value="1"/>
</dbReference>
<comment type="similarity">
    <text evidence="2">Belongs to the SUA5 family.</text>
</comment>
<dbReference type="SUPFAM" id="SSF55821">
    <property type="entry name" value="YrdC/RibB"/>
    <property type="match status" value="1"/>
</dbReference>
<dbReference type="NCBIfam" id="TIGR00057">
    <property type="entry name" value="L-threonylcarbamoyladenylate synthase"/>
    <property type="match status" value="1"/>
</dbReference>
<dbReference type="GO" id="GO:0003725">
    <property type="term" value="F:double-stranded RNA binding"/>
    <property type="evidence" value="ECO:0007669"/>
    <property type="project" value="InterPro"/>
</dbReference>
<reference evidence="13 14" key="1">
    <citation type="submission" date="2020-08" db="EMBL/GenBank/DDBJ databases">
        <title>Genomic Encyclopedia of Type Strains, Phase IV (KMG-IV): sequencing the most valuable type-strain genomes for metagenomic binning, comparative biology and taxonomic classification.</title>
        <authorList>
            <person name="Goeker M."/>
        </authorList>
    </citation>
    <scope>NUCLEOTIDE SEQUENCE [LARGE SCALE GENOMIC DNA]</scope>
    <source>
        <strain evidence="13 14">DSM 11805</strain>
    </source>
</reference>
<keyword evidence="14" id="KW-1185">Reference proteome</keyword>
<dbReference type="PANTHER" id="PTHR17490">
    <property type="entry name" value="SUA5"/>
    <property type="match status" value="1"/>
</dbReference>
<evidence type="ECO:0000256" key="6">
    <source>
        <dbReference type="ARBA" id="ARBA00022694"/>
    </source>
</evidence>
<dbReference type="InterPro" id="IPR006070">
    <property type="entry name" value="Sua5-like_dom"/>
</dbReference>
<dbReference type="GO" id="GO:0000049">
    <property type="term" value="F:tRNA binding"/>
    <property type="evidence" value="ECO:0007669"/>
    <property type="project" value="TreeGrafter"/>
</dbReference>